<accession>A0A814ND19</accession>
<name>A0A814ND19_9BILA</name>
<dbReference type="OrthoDB" id="1600340at2759"/>
<organism evidence="4 5">
    <name type="scientific">Brachionus calyciflorus</name>
    <dbReference type="NCBI Taxonomy" id="104777"/>
    <lineage>
        <taxon>Eukaryota</taxon>
        <taxon>Metazoa</taxon>
        <taxon>Spiralia</taxon>
        <taxon>Gnathifera</taxon>
        <taxon>Rotifera</taxon>
        <taxon>Eurotatoria</taxon>
        <taxon>Monogononta</taxon>
        <taxon>Pseudotrocha</taxon>
        <taxon>Ploima</taxon>
        <taxon>Brachionidae</taxon>
        <taxon>Brachionus</taxon>
    </lineage>
</organism>
<dbReference type="SMART" id="SM00369">
    <property type="entry name" value="LRR_TYP"/>
    <property type="match status" value="7"/>
</dbReference>
<gene>
    <name evidence="4" type="ORF">OXX778_LOCUS20649</name>
</gene>
<reference evidence="4" key="1">
    <citation type="submission" date="2021-02" db="EMBL/GenBank/DDBJ databases">
        <authorList>
            <person name="Nowell W R."/>
        </authorList>
    </citation>
    <scope>NUCLEOTIDE SEQUENCE</scope>
    <source>
        <strain evidence="4">Ploen Becks lab</strain>
    </source>
</reference>
<evidence type="ECO:0000313" key="4">
    <source>
        <dbReference type="EMBL" id="CAF1090569.1"/>
    </source>
</evidence>
<dbReference type="InterPro" id="IPR001611">
    <property type="entry name" value="Leu-rich_rpt"/>
</dbReference>
<dbReference type="InterPro" id="IPR003591">
    <property type="entry name" value="Leu-rich_rpt_typical-subtyp"/>
</dbReference>
<keyword evidence="2" id="KW-0677">Repeat</keyword>
<sequence length="408" mass="47499">MAKNFLLIKVLLLIKLLNAHFTDDWTFAKITVLTSEINYSETNKLYQNVRTKNQFECFKLCFKSNECEFLEYNENNCSFYDSLAKNNKTLNGNFWYKVAYNCFGEKIDAKNKILNSFNPTVINLNFQNICYIKPFILRNFTFLIYLLIRNNILSFLQANTFIGMDNLACLDLSNNKIDTIKSGAFNGLSKLIFLGLQSNRLKYLSTKSLSGLTLLRSLDLSNNMIEYLEKNTFDDLISLRYLTLSSNRFNYLDAEIFLKIPELIHLNLGVNNLKSMDLKFLKKLDDLYLNNNQLTNFTTNLTSIKYLYLNGNPLGYLNYSFFESNGMIPSLNFLNIHNCQLESIDKNAFIKYKNLANLIIGKNNFKTLDYKIFDEMNTTLRSVSVDRNASYITNITLLYPWIRFNLMA</sequence>
<keyword evidence="1" id="KW-0433">Leucine-rich repeat</keyword>
<dbReference type="PANTHER" id="PTHR45712">
    <property type="entry name" value="AGAP008170-PA"/>
    <property type="match status" value="1"/>
</dbReference>
<keyword evidence="3" id="KW-0732">Signal</keyword>
<proteinExistence type="predicted"/>
<evidence type="ECO:0000256" key="1">
    <source>
        <dbReference type="ARBA" id="ARBA00022614"/>
    </source>
</evidence>
<dbReference type="Gene3D" id="3.80.10.10">
    <property type="entry name" value="Ribonuclease Inhibitor"/>
    <property type="match status" value="3"/>
</dbReference>
<dbReference type="Proteomes" id="UP000663879">
    <property type="component" value="Unassembled WGS sequence"/>
</dbReference>
<feature type="signal peptide" evidence="3">
    <location>
        <begin position="1"/>
        <end position="19"/>
    </location>
</feature>
<dbReference type="InterPro" id="IPR050333">
    <property type="entry name" value="SLRP"/>
</dbReference>
<evidence type="ECO:0000256" key="2">
    <source>
        <dbReference type="ARBA" id="ARBA00022737"/>
    </source>
</evidence>
<evidence type="ECO:0000313" key="5">
    <source>
        <dbReference type="Proteomes" id="UP000663879"/>
    </source>
</evidence>
<dbReference type="Pfam" id="PF13855">
    <property type="entry name" value="LRR_8"/>
    <property type="match status" value="1"/>
</dbReference>
<protein>
    <submittedName>
        <fullName evidence="4">Uncharacterized protein</fullName>
    </submittedName>
</protein>
<comment type="caution">
    <text evidence="4">The sequence shown here is derived from an EMBL/GenBank/DDBJ whole genome shotgun (WGS) entry which is preliminary data.</text>
</comment>
<dbReference type="PANTHER" id="PTHR45712:SF22">
    <property type="entry name" value="INSULIN-LIKE GROWTH FACTOR-BINDING PROTEIN COMPLEX ACID LABILE SUBUNIT"/>
    <property type="match status" value="1"/>
</dbReference>
<dbReference type="AlphaFoldDB" id="A0A814ND19"/>
<feature type="chain" id="PRO_5032456511" evidence="3">
    <location>
        <begin position="20"/>
        <end position="408"/>
    </location>
</feature>
<dbReference type="SUPFAM" id="SSF52058">
    <property type="entry name" value="L domain-like"/>
    <property type="match status" value="1"/>
</dbReference>
<dbReference type="EMBL" id="CAJNOC010007026">
    <property type="protein sequence ID" value="CAF1090569.1"/>
    <property type="molecule type" value="Genomic_DNA"/>
</dbReference>
<dbReference type="PROSITE" id="PS51450">
    <property type="entry name" value="LRR"/>
    <property type="match status" value="2"/>
</dbReference>
<evidence type="ECO:0000256" key="3">
    <source>
        <dbReference type="SAM" id="SignalP"/>
    </source>
</evidence>
<keyword evidence="5" id="KW-1185">Reference proteome</keyword>
<dbReference type="InterPro" id="IPR032675">
    <property type="entry name" value="LRR_dom_sf"/>
</dbReference>